<dbReference type="InterPro" id="IPR001387">
    <property type="entry name" value="Cro/C1-type_HTH"/>
</dbReference>
<accession>A0A4R1QQP4</accession>
<evidence type="ECO:0000256" key="1">
    <source>
        <dbReference type="ARBA" id="ARBA00023125"/>
    </source>
</evidence>
<reference evidence="3 4" key="1">
    <citation type="submission" date="2019-03" db="EMBL/GenBank/DDBJ databases">
        <title>Genomic Encyclopedia of Type Strains, Phase IV (KMG-IV): sequencing the most valuable type-strain genomes for metagenomic binning, comparative biology and taxonomic classification.</title>
        <authorList>
            <person name="Goeker M."/>
        </authorList>
    </citation>
    <scope>NUCLEOTIDE SEQUENCE [LARGE SCALE GENOMIC DNA]</scope>
    <source>
        <strain evidence="3 4">LX-B</strain>
    </source>
</reference>
<gene>
    <name evidence="3" type="ORF">EDC14_105420</name>
</gene>
<proteinExistence type="predicted"/>
<protein>
    <submittedName>
        <fullName evidence="3">Transcriptional regulator with XRE-family HTH domain</fullName>
    </submittedName>
</protein>
<dbReference type="EMBL" id="SLUN01000054">
    <property type="protein sequence ID" value="TCL55737.1"/>
    <property type="molecule type" value="Genomic_DNA"/>
</dbReference>
<dbReference type="SMART" id="SM00530">
    <property type="entry name" value="HTH_XRE"/>
    <property type="match status" value="1"/>
</dbReference>
<sequence length="126" mass="14271">MDTIGQRLTTARKNMNLTVNDSAKAIGIAKSNLSRVENDQHQPSIATVMKLARFYGVSTDWILFGDDGSEKDSNENLIYVPDSKLRAFFILLVKMWQEGSQDVRGWIIVQLEKAFPEIALKIKKNK</sequence>
<dbReference type="PANTHER" id="PTHR46558:SF11">
    <property type="entry name" value="HTH-TYPE TRANSCRIPTIONAL REGULATOR XRE"/>
    <property type="match status" value="1"/>
</dbReference>
<feature type="domain" description="HTH cro/C1-type" evidence="2">
    <location>
        <begin position="8"/>
        <end position="62"/>
    </location>
</feature>
<dbReference type="PROSITE" id="PS50943">
    <property type="entry name" value="HTH_CROC1"/>
    <property type="match status" value="1"/>
</dbReference>
<dbReference type="Pfam" id="PF01381">
    <property type="entry name" value="HTH_3"/>
    <property type="match status" value="1"/>
</dbReference>
<keyword evidence="1" id="KW-0238">DNA-binding</keyword>
<evidence type="ECO:0000313" key="4">
    <source>
        <dbReference type="Proteomes" id="UP000295008"/>
    </source>
</evidence>
<dbReference type="AlphaFoldDB" id="A0A4R1QQP4"/>
<dbReference type="Gene3D" id="1.10.260.40">
    <property type="entry name" value="lambda repressor-like DNA-binding domains"/>
    <property type="match status" value="1"/>
</dbReference>
<name>A0A4R1QQP4_HYDET</name>
<keyword evidence="4" id="KW-1185">Reference proteome</keyword>
<dbReference type="CDD" id="cd00093">
    <property type="entry name" value="HTH_XRE"/>
    <property type="match status" value="1"/>
</dbReference>
<dbReference type="InterPro" id="IPR010982">
    <property type="entry name" value="Lambda_DNA-bd_dom_sf"/>
</dbReference>
<dbReference type="Proteomes" id="UP000295008">
    <property type="component" value="Unassembled WGS sequence"/>
</dbReference>
<comment type="caution">
    <text evidence="3">The sequence shown here is derived from an EMBL/GenBank/DDBJ whole genome shotgun (WGS) entry which is preliminary data.</text>
</comment>
<evidence type="ECO:0000259" key="2">
    <source>
        <dbReference type="PROSITE" id="PS50943"/>
    </source>
</evidence>
<dbReference type="GO" id="GO:0003677">
    <property type="term" value="F:DNA binding"/>
    <property type="evidence" value="ECO:0007669"/>
    <property type="project" value="UniProtKB-KW"/>
</dbReference>
<evidence type="ECO:0000313" key="3">
    <source>
        <dbReference type="EMBL" id="TCL55737.1"/>
    </source>
</evidence>
<dbReference type="PANTHER" id="PTHR46558">
    <property type="entry name" value="TRACRIPTIONAL REGULATORY PROTEIN-RELATED-RELATED"/>
    <property type="match status" value="1"/>
</dbReference>
<organism evidence="3 4">
    <name type="scientific">Hydrogenispora ethanolica</name>
    <dbReference type="NCBI Taxonomy" id="1082276"/>
    <lineage>
        <taxon>Bacteria</taxon>
        <taxon>Bacillati</taxon>
        <taxon>Bacillota</taxon>
        <taxon>Hydrogenispora</taxon>
    </lineage>
</organism>
<dbReference type="RefSeq" id="WP_165908311.1">
    <property type="nucleotide sequence ID" value="NZ_SLUN01000054.1"/>
</dbReference>
<dbReference type="SUPFAM" id="SSF47413">
    <property type="entry name" value="lambda repressor-like DNA-binding domains"/>
    <property type="match status" value="1"/>
</dbReference>